<evidence type="ECO:0000313" key="2">
    <source>
        <dbReference type="Proteomes" id="UP000692954"/>
    </source>
</evidence>
<gene>
    <name evidence="1" type="ORF">PSON_ATCC_30995.1.T0110502</name>
</gene>
<dbReference type="Proteomes" id="UP000692954">
    <property type="component" value="Unassembled WGS sequence"/>
</dbReference>
<dbReference type="EMBL" id="CAJJDN010000011">
    <property type="protein sequence ID" value="CAD8058005.1"/>
    <property type="molecule type" value="Genomic_DNA"/>
</dbReference>
<comment type="caution">
    <text evidence="1">The sequence shown here is derived from an EMBL/GenBank/DDBJ whole genome shotgun (WGS) entry which is preliminary data.</text>
</comment>
<keyword evidence="2" id="KW-1185">Reference proteome</keyword>
<sequence length="134" mass="16424">MFLKVQHAQLIKVAAKTLSFNQLLLNHYLQMTQQFSHMIFQKSILDILHLHLIKQNNLKLFLHLQFSNWKMALFSVQQWFTTNQISIHYCKYRIKQRLWFCCTFQKSIQRFNYCNQIGNRRTQQRSFQIIKQQK</sequence>
<dbReference type="AlphaFoldDB" id="A0A8S1KVU2"/>
<reference evidence="1" key="1">
    <citation type="submission" date="2021-01" db="EMBL/GenBank/DDBJ databases">
        <authorList>
            <consortium name="Genoscope - CEA"/>
            <person name="William W."/>
        </authorList>
    </citation>
    <scope>NUCLEOTIDE SEQUENCE</scope>
</reference>
<name>A0A8S1KVU2_9CILI</name>
<evidence type="ECO:0000313" key="1">
    <source>
        <dbReference type="EMBL" id="CAD8058005.1"/>
    </source>
</evidence>
<accession>A0A8S1KVU2</accession>
<protein>
    <submittedName>
        <fullName evidence="1">Uncharacterized protein</fullName>
    </submittedName>
</protein>
<proteinExistence type="predicted"/>
<organism evidence="1 2">
    <name type="scientific">Paramecium sonneborni</name>
    <dbReference type="NCBI Taxonomy" id="65129"/>
    <lineage>
        <taxon>Eukaryota</taxon>
        <taxon>Sar</taxon>
        <taxon>Alveolata</taxon>
        <taxon>Ciliophora</taxon>
        <taxon>Intramacronucleata</taxon>
        <taxon>Oligohymenophorea</taxon>
        <taxon>Peniculida</taxon>
        <taxon>Parameciidae</taxon>
        <taxon>Paramecium</taxon>
    </lineage>
</organism>